<dbReference type="InterPro" id="IPR011006">
    <property type="entry name" value="CheY-like_superfamily"/>
</dbReference>
<proteinExistence type="predicted"/>
<dbReference type="SMART" id="SM00421">
    <property type="entry name" value="HTH_LUXR"/>
    <property type="match status" value="1"/>
</dbReference>
<dbReference type="GO" id="GO:0000160">
    <property type="term" value="P:phosphorelay signal transduction system"/>
    <property type="evidence" value="ECO:0007669"/>
    <property type="project" value="InterPro"/>
</dbReference>
<dbReference type="PROSITE" id="PS50110">
    <property type="entry name" value="RESPONSE_REGULATORY"/>
    <property type="match status" value="1"/>
</dbReference>
<dbReference type="InterPro" id="IPR036388">
    <property type="entry name" value="WH-like_DNA-bd_sf"/>
</dbReference>
<dbReference type="SUPFAM" id="SSF46894">
    <property type="entry name" value="C-terminal effector domain of the bipartite response regulators"/>
    <property type="match status" value="1"/>
</dbReference>
<feature type="domain" description="Response regulatory" evidence="7">
    <location>
        <begin position="23"/>
        <end position="138"/>
    </location>
</feature>
<dbReference type="GO" id="GO:0003677">
    <property type="term" value="F:DNA binding"/>
    <property type="evidence" value="ECO:0007669"/>
    <property type="project" value="UniProtKB-KW"/>
</dbReference>
<dbReference type="InterPro" id="IPR058245">
    <property type="entry name" value="NreC/VraR/RcsB-like_REC"/>
</dbReference>
<feature type="modified residue" description="4-aspartylphosphate" evidence="5">
    <location>
        <position position="74"/>
    </location>
</feature>
<dbReference type="InterPro" id="IPR000792">
    <property type="entry name" value="Tscrpt_reg_LuxR_C"/>
</dbReference>
<evidence type="ECO:0000259" key="6">
    <source>
        <dbReference type="PROSITE" id="PS50043"/>
    </source>
</evidence>
<dbReference type="InterPro" id="IPR001789">
    <property type="entry name" value="Sig_transdc_resp-reg_receiver"/>
</dbReference>
<protein>
    <submittedName>
        <fullName evidence="8">Response regulator protein VraR</fullName>
    </submittedName>
</protein>
<dbReference type="CDD" id="cd06170">
    <property type="entry name" value="LuxR_C_like"/>
    <property type="match status" value="1"/>
</dbReference>
<name>A0AAU7B0W0_9ACTN</name>
<dbReference type="SUPFAM" id="SSF52172">
    <property type="entry name" value="CheY-like"/>
    <property type="match status" value="1"/>
</dbReference>
<dbReference type="GO" id="GO:0006355">
    <property type="term" value="P:regulation of DNA-templated transcription"/>
    <property type="evidence" value="ECO:0007669"/>
    <property type="project" value="InterPro"/>
</dbReference>
<dbReference type="InterPro" id="IPR016032">
    <property type="entry name" value="Sig_transdc_resp-reg_C-effctor"/>
</dbReference>
<evidence type="ECO:0000256" key="2">
    <source>
        <dbReference type="ARBA" id="ARBA00023015"/>
    </source>
</evidence>
<dbReference type="RefSeq" id="WP_354698747.1">
    <property type="nucleotide sequence ID" value="NZ_CP114014.1"/>
</dbReference>
<dbReference type="KEGG" id="parq:DSM112329_04439"/>
<dbReference type="InterPro" id="IPR039420">
    <property type="entry name" value="WalR-like"/>
</dbReference>
<accession>A0AAU7B0W0</accession>
<feature type="domain" description="HTH luxR-type" evidence="6">
    <location>
        <begin position="148"/>
        <end position="213"/>
    </location>
</feature>
<dbReference type="SMART" id="SM00448">
    <property type="entry name" value="REC"/>
    <property type="match status" value="1"/>
</dbReference>
<dbReference type="Gene3D" id="1.10.10.10">
    <property type="entry name" value="Winged helix-like DNA-binding domain superfamily/Winged helix DNA-binding domain"/>
    <property type="match status" value="1"/>
</dbReference>
<dbReference type="PANTHER" id="PTHR43214">
    <property type="entry name" value="TWO-COMPONENT RESPONSE REGULATOR"/>
    <property type="match status" value="1"/>
</dbReference>
<evidence type="ECO:0000313" key="8">
    <source>
        <dbReference type="EMBL" id="XAY07554.1"/>
    </source>
</evidence>
<keyword evidence="3" id="KW-0238">DNA-binding</keyword>
<dbReference type="CDD" id="cd17535">
    <property type="entry name" value="REC_NarL-like"/>
    <property type="match status" value="1"/>
</dbReference>
<evidence type="ECO:0000256" key="5">
    <source>
        <dbReference type="PROSITE-ProRule" id="PRU00169"/>
    </source>
</evidence>
<dbReference type="PROSITE" id="PS50043">
    <property type="entry name" value="HTH_LUXR_2"/>
    <property type="match status" value="1"/>
</dbReference>
<evidence type="ECO:0000256" key="1">
    <source>
        <dbReference type="ARBA" id="ARBA00022553"/>
    </source>
</evidence>
<reference evidence="8" key="1">
    <citation type="submission" date="2022-12" db="EMBL/GenBank/DDBJ databases">
        <title>Paraconexibacter alkalitolerans sp. nov. and Baekduia alba sp. nov., isolated from soil and emended description of the genera Paraconexibacter (Chun et al., 2020) and Baekduia (An et al., 2020).</title>
        <authorList>
            <person name="Vieira S."/>
            <person name="Huber K.J."/>
            <person name="Geppert A."/>
            <person name="Wolf J."/>
            <person name="Neumann-Schaal M."/>
            <person name="Muesken M."/>
            <person name="Overmann J."/>
        </authorList>
    </citation>
    <scope>NUCLEOTIDE SEQUENCE</scope>
    <source>
        <strain evidence="8">AEG42_29</strain>
    </source>
</reference>
<dbReference type="AlphaFoldDB" id="A0AAU7B0W0"/>
<organism evidence="8">
    <name type="scientific">Paraconexibacter sp. AEG42_29</name>
    <dbReference type="NCBI Taxonomy" id="2997339"/>
    <lineage>
        <taxon>Bacteria</taxon>
        <taxon>Bacillati</taxon>
        <taxon>Actinomycetota</taxon>
        <taxon>Thermoleophilia</taxon>
        <taxon>Solirubrobacterales</taxon>
        <taxon>Paraconexibacteraceae</taxon>
        <taxon>Paraconexibacter</taxon>
    </lineage>
</organism>
<evidence type="ECO:0000256" key="3">
    <source>
        <dbReference type="ARBA" id="ARBA00023125"/>
    </source>
</evidence>
<dbReference type="PANTHER" id="PTHR43214:SF41">
    <property type="entry name" value="NITRATE_NITRITE RESPONSE REGULATOR PROTEIN NARP"/>
    <property type="match status" value="1"/>
</dbReference>
<gene>
    <name evidence="8" type="primary">vraR_2</name>
    <name evidence="8" type="ORF">DSM112329_04439</name>
</gene>
<dbReference type="PRINTS" id="PR00038">
    <property type="entry name" value="HTHLUXR"/>
</dbReference>
<evidence type="ECO:0000259" key="7">
    <source>
        <dbReference type="PROSITE" id="PS50110"/>
    </source>
</evidence>
<keyword evidence="4" id="KW-0804">Transcription</keyword>
<dbReference type="Pfam" id="PF00072">
    <property type="entry name" value="Response_reg"/>
    <property type="match status" value="1"/>
</dbReference>
<keyword evidence="2" id="KW-0805">Transcription regulation</keyword>
<dbReference type="EMBL" id="CP114014">
    <property type="protein sequence ID" value="XAY07554.1"/>
    <property type="molecule type" value="Genomic_DNA"/>
</dbReference>
<dbReference type="Gene3D" id="3.40.50.2300">
    <property type="match status" value="1"/>
</dbReference>
<evidence type="ECO:0000256" key="4">
    <source>
        <dbReference type="ARBA" id="ARBA00023163"/>
    </source>
</evidence>
<dbReference type="PROSITE" id="PS00622">
    <property type="entry name" value="HTH_LUXR_1"/>
    <property type="match status" value="1"/>
</dbReference>
<dbReference type="Pfam" id="PF00196">
    <property type="entry name" value="GerE"/>
    <property type="match status" value="1"/>
</dbReference>
<keyword evidence="1 5" id="KW-0597">Phosphoprotein</keyword>
<sequence>MSDSSAPVLPDAPDLTDDPRALRVLIVDDHDVVHWGFRVMLGQQPWVQRCLSARNEAEALALTTRYAPHVALVDLFVGAESGPEICERLKSLSPRTHVLLISGAGHISPNAARAAGAAGFVSKDWPAADIARAVRMVGLGMTVFPPRTEPTGTRLTDREQQVLDLMAGGATNREIAASLHLSPHTVKEHTSALYRKLEVRNRAEAVSRAQRIGLLG</sequence>